<protein>
    <submittedName>
        <fullName evidence="2">Uncharacterized protein</fullName>
    </submittedName>
</protein>
<reference evidence="3" key="1">
    <citation type="submission" date="2018-06" db="EMBL/GenBank/DDBJ databases">
        <authorList>
            <person name="Khan S.A."/>
        </authorList>
    </citation>
    <scope>NUCLEOTIDE SEQUENCE [LARGE SCALE GENOMIC DNA]</scope>
    <source>
        <strain evidence="3">DB-1506</strain>
    </source>
</reference>
<evidence type="ECO:0000313" key="3">
    <source>
        <dbReference type="Proteomes" id="UP000249065"/>
    </source>
</evidence>
<evidence type="ECO:0000256" key="1">
    <source>
        <dbReference type="SAM" id="MobiDB-lite"/>
    </source>
</evidence>
<dbReference type="AlphaFoldDB" id="A0A327MBI3"/>
<dbReference type="OrthoDB" id="7284438at2"/>
<comment type="caution">
    <text evidence="2">The sequence shown here is derived from an EMBL/GenBank/DDBJ whole genome shotgun (WGS) entry which is preliminary data.</text>
</comment>
<dbReference type="Proteomes" id="UP000249065">
    <property type="component" value="Unassembled WGS sequence"/>
</dbReference>
<dbReference type="EMBL" id="QLIX01000003">
    <property type="protein sequence ID" value="RAI60029.1"/>
    <property type="molecule type" value="Genomic_DNA"/>
</dbReference>
<feature type="region of interest" description="Disordered" evidence="1">
    <location>
        <begin position="136"/>
        <end position="157"/>
    </location>
</feature>
<gene>
    <name evidence="2" type="ORF">DOO78_07275</name>
</gene>
<accession>A0A327MBI3</accession>
<dbReference type="RefSeq" id="WP_111469060.1">
    <property type="nucleotide sequence ID" value="NZ_QLIX01000003.1"/>
</dbReference>
<proteinExistence type="predicted"/>
<sequence length="157" mass="16333">MPWTRITDPEDAERHLPAWLGQRLIGRQGRFGLLLTTGDVLRITTIAAAHLSAEGLVLLDVQLDAAGVPDGVDLAWRSKHFLGMPVPGALAATVNLAQVVTAVEFLAAVPSELSEPPETLTADEVVTSLDRAAEEAAQGRAALSPATPAAATPASEA</sequence>
<keyword evidence="3" id="KW-1185">Reference proteome</keyword>
<organism evidence="2 3">
    <name type="scientific">Roseicella frigidaeris</name>
    <dbReference type="NCBI Taxonomy" id="2230885"/>
    <lineage>
        <taxon>Bacteria</taxon>
        <taxon>Pseudomonadati</taxon>
        <taxon>Pseudomonadota</taxon>
        <taxon>Alphaproteobacteria</taxon>
        <taxon>Acetobacterales</taxon>
        <taxon>Roseomonadaceae</taxon>
        <taxon>Roseicella</taxon>
    </lineage>
</organism>
<name>A0A327MBI3_9PROT</name>
<evidence type="ECO:0000313" key="2">
    <source>
        <dbReference type="EMBL" id="RAI60029.1"/>
    </source>
</evidence>